<evidence type="ECO:0000256" key="1">
    <source>
        <dbReference type="SAM" id="MobiDB-lite"/>
    </source>
</evidence>
<feature type="region of interest" description="Disordered" evidence="1">
    <location>
        <begin position="50"/>
        <end position="90"/>
    </location>
</feature>
<accession>A0A383RFP1</accession>
<evidence type="ECO:0000256" key="2">
    <source>
        <dbReference type="SAM" id="Phobius"/>
    </source>
</evidence>
<evidence type="ECO:0000313" key="4">
    <source>
        <dbReference type="Proteomes" id="UP000304148"/>
    </source>
</evidence>
<dbReference type="EMBL" id="LS992241">
    <property type="protein sequence ID" value="SYX85294.1"/>
    <property type="molecule type" value="Genomic_DNA"/>
</dbReference>
<reference evidence="4" key="1">
    <citation type="submission" date="2018-08" db="EMBL/GenBank/DDBJ databases">
        <authorList>
            <person name="Chevrot R."/>
        </authorList>
    </citation>
    <scope>NUCLEOTIDE SEQUENCE [LARGE SCALE GENOMIC DNA]</scope>
</reference>
<keyword evidence="2" id="KW-0812">Transmembrane</keyword>
<proteinExistence type="predicted"/>
<feature type="transmembrane region" description="Helical" evidence="2">
    <location>
        <begin position="12"/>
        <end position="37"/>
    </location>
</feature>
<sequence length="90" mass="10189">MDRKEMGFADRVIFILGLTLAGVLTFVLLVGVIVAILKFFMDRKERTIQVQPAPMLKDDPKAPLESVSTSEQLSEEKEMQVNDQQERPPN</sequence>
<feature type="compositionally biased region" description="Basic and acidic residues" evidence="1">
    <location>
        <begin position="74"/>
        <end position="90"/>
    </location>
</feature>
<dbReference type="AlphaFoldDB" id="A0A383RFP1"/>
<name>A0A383RFP1_PAEAL</name>
<keyword evidence="2" id="KW-1133">Transmembrane helix</keyword>
<dbReference type="RefSeq" id="WP_138186983.1">
    <property type="nucleotide sequence ID" value="NZ_LS992241.1"/>
</dbReference>
<organism evidence="3 4">
    <name type="scientific">Paenibacillus alvei</name>
    <name type="common">Bacillus alvei</name>
    <dbReference type="NCBI Taxonomy" id="44250"/>
    <lineage>
        <taxon>Bacteria</taxon>
        <taxon>Bacillati</taxon>
        <taxon>Bacillota</taxon>
        <taxon>Bacilli</taxon>
        <taxon>Bacillales</taxon>
        <taxon>Paenibacillaceae</taxon>
        <taxon>Paenibacillus</taxon>
    </lineage>
</organism>
<gene>
    <name evidence="3" type="ORF">PBLR_13716</name>
</gene>
<evidence type="ECO:0000313" key="3">
    <source>
        <dbReference type="EMBL" id="SYX85294.1"/>
    </source>
</evidence>
<keyword evidence="2" id="KW-0472">Membrane</keyword>
<protein>
    <submittedName>
        <fullName evidence="3">Uncharacterized protein</fullName>
    </submittedName>
</protein>
<dbReference type="Proteomes" id="UP000304148">
    <property type="component" value="Chromosome"/>
</dbReference>